<sequence>MERVKQLAAHLSGFSEGRAALERKSADDVVITMAIRSPLCKAKKGGFKDARTDELMLEIYKQSIAHSHIDPALVGDICVGTVLTPNAMYAARSAALAAGYPDTVPVQAINRFCSSGLMAVTTIANQIRSGQIDIGLAIGVESMSENPDKGGPAQSELISANQAANDCKERMGWTSENVAVDFNITREEQDEFAATSFQRAEHAQKAGYLAKEIVPFTVFQKDPSTGERKRVVVTEDDGIRPGTTKEGLSKIKSAFPQWGNGTTTGGNASQITDGAAAILLMSRRKAEELGLKILAKYHTTAVAGVPPRIMGIGPVYAIPLALKRSGISMDDVDLFEINEAFASQCVYVIKKLDLPRDKVNVNGGAIAFGHPLDKSHLYRSATSGNGTERAYPKKSEGASHFDVHRDRHGSRSSLCTRVASVR</sequence>
<evidence type="ECO:0000313" key="10">
    <source>
        <dbReference type="EMBL" id="GLB35993.1"/>
    </source>
</evidence>
<dbReference type="InterPro" id="IPR020615">
    <property type="entry name" value="Thiolase_acyl_enz_int_AS"/>
</dbReference>
<evidence type="ECO:0000256" key="6">
    <source>
        <dbReference type="RuleBase" id="RU003557"/>
    </source>
</evidence>
<dbReference type="InterPro" id="IPR020617">
    <property type="entry name" value="Thiolase_C"/>
</dbReference>
<evidence type="ECO:0000259" key="9">
    <source>
        <dbReference type="Pfam" id="PF02803"/>
    </source>
</evidence>
<dbReference type="GO" id="GO:0010124">
    <property type="term" value="P:phenylacetate catabolic process"/>
    <property type="evidence" value="ECO:0007669"/>
    <property type="project" value="TreeGrafter"/>
</dbReference>
<protein>
    <submittedName>
        <fullName evidence="10">Thiolase family protein</fullName>
    </submittedName>
</protein>
<dbReference type="PANTHER" id="PTHR43853">
    <property type="entry name" value="3-KETOACYL-COA THIOLASE, PEROXISOMAL"/>
    <property type="match status" value="1"/>
</dbReference>
<dbReference type="GO" id="GO:0005777">
    <property type="term" value="C:peroxisome"/>
    <property type="evidence" value="ECO:0007669"/>
    <property type="project" value="TreeGrafter"/>
</dbReference>
<dbReference type="PROSITE" id="PS00098">
    <property type="entry name" value="THIOLASE_1"/>
    <property type="match status" value="1"/>
</dbReference>
<evidence type="ECO:0000256" key="3">
    <source>
        <dbReference type="ARBA" id="ARBA00022679"/>
    </source>
</evidence>
<organism evidence="10 11">
    <name type="scientific">Lyophyllum shimeji</name>
    <name type="common">Hon-shimeji</name>
    <name type="synonym">Tricholoma shimeji</name>
    <dbReference type="NCBI Taxonomy" id="47721"/>
    <lineage>
        <taxon>Eukaryota</taxon>
        <taxon>Fungi</taxon>
        <taxon>Dikarya</taxon>
        <taxon>Basidiomycota</taxon>
        <taxon>Agaricomycotina</taxon>
        <taxon>Agaricomycetes</taxon>
        <taxon>Agaricomycetidae</taxon>
        <taxon>Agaricales</taxon>
        <taxon>Tricholomatineae</taxon>
        <taxon>Lyophyllaceae</taxon>
        <taxon>Lyophyllum</taxon>
    </lineage>
</organism>
<keyword evidence="3 6" id="KW-0808">Transferase</keyword>
<dbReference type="NCBIfam" id="TIGR01930">
    <property type="entry name" value="AcCoA-C-Actrans"/>
    <property type="match status" value="1"/>
</dbReference>
<proteinExistence type="inferred from homology"/>
<evidence type="ECO:0000256" key="4">
    <source>
        <dbReference type="ARBA" id="ARBA00023315"/>
    </source>
</evidence>
<evidence type="ECO:0000256" key="5">
    <source>
        <dbReference type="ARBA" id="ARBA00047605"/>
    </source>
</evidence>
<dbReference type="SUPFAM" id="SSF53901">
    <property type="entry name" value="Thiolase-like"/>
    <property type="match status" value="2"/>
</dbReference>
<evidence type="ECO:0000256" key="7">
    <source>
        <dbReference type="SAM" id="MobiDB-lite"/>
    </source>
</evidence>
<name>A0A9P3UJT9_LYOSH</name>
<dbReference type="InterPro" id="IPR020616">
    <property type="entry name" value="Thiolase_N"/>
</dbReference>
<gene>
    <name evidence="10" type="ORF">LshimejAT787_0302810</name>
</gene>
<evidence type="ECO:0000313" key="11">
    <source>
        <dbReference type="Proteomes" id="UP001063166"/>
    </source>
</evidence>
<dbReference type="Gene3D" id="3.40.47.10">
    <property type="match status" value="2"/>
</dbReference>
<dbReference type="GO" id="GO:0006635">
    <property type="term" value="P:fatty acid beta-oxidation"/>
    <property type="evidence" value="ECO:0007669"/>
    <property type="project" value="TreeGrafter"/>
</dbReference>
<dbReference type="OrthoDB" id="5404651at2759"/>
<feature type="region of interest" description="Disordered" evidence="7">
    <location>
        <begin position="383"/>
        <end position="422"/>
    </location>
</feature>
<dbReference type="PANTHER" id="PTHR43853:SF10">
    <property type="entry name" value="ACETYL-COA C-ACETYLTRANSFERASE"/>
    <property type="match status" value="1"/>
</dbReference>
<dbReference type="PIRSF" id="PIRSF000429">
    <property type="entry name" value="Ac-CoA_Ac_transf"/>
    <property type="match status" value="1"/>
</dbReference>
<dbReference type="GO" id="GO:0003988">
    <property type="term" value="F:acetyl-CoA C-acyltransferase activity"/>
    <property type="evidence" value="ECO:0007669"/>
    <property type="project" value="UniProtKB-EC"/>
</dbReference>
<dbReference type="InterPro" id="IPR002155">
    <property type="entry name" value="Thiolase"/>
</dbReference>
<reference evidence="10" key="1">
    <citation type="submission" date="2022-07" db="EMBL/GenBank/DDBJ databases">
        <title>The genome of Lyophyllum shimeji provides insight into the initial evolution of ectomycorrhizal fungal genome.</title>
        <authorList>
            <person name="Kobayashi Y."/>
            <person name="Shibata T."/>
            <person name="Hirakawa H."/>
            <person name="Shigenobu S."/>
            <person name="Nishiyama T."/>
            <person name="Yamada A."/>
            <person name="Hasebe M."/>
            <person name="Kawaguchi M."/>
        </authorList>
    </citation>
    <scope>NUCLEOTIDE SEQUENCE</scope>
    <source>
        <strain evidence="10">AT787</strain>
    </source>
</reference>
<keyword evidence="11" id="KW-1185">Reference proteome</keyword>
<dbReference type="InterPro" id="IPR050215">
    <property type="entry name" value="Thiolase-like_sf_Thiolase"/>
</dbReference>
<evidence type="ECO:0000256" key="2">
    <source>
        <dbReference type="ARBA" id="ARBA00010982"/>
    </source>
</evidence>
<feature type="compositionally biased region" description="Basic and acidic residues" evidence="7">
    <location>
        <begin position="390"/>
        <end position="405"/>
    </location>
</feature>
<dbReference type="EMBL" id="BRPK01000003">
    <property type="protein sequence ID" value="GLB35993.1"/>
    <property type="molecule type" value="Genomic_DNA"/>
</dbReference>
<comment type="catalytic activity">
    <reaction evidence="5">
        <text>an acyl-CoA + acetyl-CoA = a 3-oxoacyl-CoA + CoA</text>
        <dbReference type="Rhea" id="RHEA:21564"/>
        <dbReference type="ChEBI" id="CHEBI:57287"/>
        <dbReference type="ChEBI" id="CHEBI:57288"/>
        <dbReference type="ChEBI" id="CHEBI:58342"/>
        <dbReference type="ChEBI" id="CHEBI:90726"/>
        <dbReference type="EC" id="2.3.1.16"/>
    </reaction>
</comment>
<dbReference type="Pfam" id="PF02803">
    <property type="entry name" value="Thiolase_C"/>
    <property type="match status" value="1"/>
</dbReference>
<evidence type="ECO:0000259" key="8">
    <source>
        <dbReference type="Pfam" id="PF00108"/>
    </source>
</evidence>
<comment type="similarity">
    <text evidence="2 6">Belongs to the thiolase-like superfamily. Thiolase family.</text>
</comment>
<feature type="domain" description="Thiolase C-terminal" evidence="9">
    <location>
        <begin position="291"/>
        <end position="375"/>
    </location>
</feature>
<comment type="caution">
    <text evidence="10">The sequence shown here is derived from an EMBL/GenBank/DDBJ whole genome shotgun (WGS) entry which is preliminary data.</text>
</comment>
<evidence type="ECO:0000256" key="1">
    <source>
        <dbReference type="ARBA" id="ARBA00004872"/>
    </source>
</evidence>
<keyword evidence="4 6" id="KW-0012">Acyltransferase</keyword>
<dbReference type="Proteomes" id="UP001063166">
    <property type="component" value="Unassembled WGS sequence"/>
</dbReference>
<comment type="pathway">
    <text evidence="1">Lipid metabolism; fatty acid metabolism.</text>
</comment>
<dbReference type="AlphaFoldDB" id="A0A9P3UJT9"/>
<dbReference type="CDD" id="cd00751">
    <property type="entry name" value="thiolase"/>
    <property type="match status" value="1"/>
</dbReference>
<dbReference type="Pfam" id="PF00108">
    <property type="entry name" value="Thiolase_N"/>
    <property type="match status" value="1"/>
</dbReference>
<feature type="domain" description="Thiolase N-terminal" evidence="8">
    <location>
        <begin position="29"/>
        <end position="283"/>
    </location>
</feature>
<dbReference type="InterPro" id="IPR016039">
    <property type="entry name" value="Thiolase-like"/>
</dbReference>
<accession>A0A9P3UJT9</accession>